<dbReference type="AlphaFoldDB" id="A0A0F9V561"/>
<protein>
    <submittedName>
        <fullName evidence="1">Uncharacterized protein</fullName>
    </submittedName>
</protein>
<sequence>MNEIERGNQRFVINMMRASYNPDQAALDMLADIETWFRKALPHYKNSWSLKAKAQGIRGYTKAVYALVEEFFADCEDQGITIPRSGLIAKSDIERAIEGR</sequence>
<organism evidence="1">
    <name type="scientific">marine sediment metagenome</name>
    <dbReference type="NCBI Taxonomy" id="412755"/>
    <lineage>
        <taxon>unclassified sequences</taxon>
        <taxon>metagenomes</taxon>
        <taxon>ecological metagenomes</taxon>
    </lineage>
</organism>
<evidence type="ECO:0000313" key="1">
    <source>
        <dbReference type="EMBL" id="KKN68681.1"/>
    </source>
</evidence>
<reference evidence="1" key="1">
    <citation type="journal article" date="2015" name="Nature">
        <title>Complex archaea that bridge the gap between prokaryotes and eukaryotes.</title>
        <authorList>
            <person name="Spang A."/>
            <person name="Saw J.H."/>
            <person name="Jorgensen S.L."/>
            <person name="Zaremba-Niedzwiedzka K."/>
            <person name="Martijn J."/>
            <person name="Lind A.E."/>
            <person name="van Eijk R."/>
            <person name="Schleper C."/>
            <person name="Guy L."/>
            <person name="Ettema T.J."/>
        </authorList>
    </citation>
    <scope>NUCLEOTIDE SEQUENCE</scope>
</reference>
<name>A0A0F9V561_9ZZZZ</name>
<accession>A0A0F9V561</accession>
<dbReference type="EMBL" id="LAZR01000442">
    <property type="protein sequence ID" value="KKN68681.1"/>
    <property type="molecule type" value="Genomic_DNA"/>
</dbReference>
<proteinExistence type="predicted"/>
<comment type="caution">
    <text evidence="1">The sequence shown here is derived from an EMBL/GenBank/DDBJ whole genome shotgun (WGS) entry which is preliminary data.</text>
</comment>
<gene>
    <name evidence="1" type="ORF">LCGC14_0448720</name>
</gene>